<dbReference type="AlphaFoldDB" id="A0A520MBE0"/>
<gene>
    <name evidence="3" type="ORF">EVB03_09670</name>
</gene>
<evidence type="ECO:0000256" key="1">
    <source>
        <dbReference type="SAM" id="Phobius"/>
    </source>
</evidence>
<dbReference type="EMBL" id="SHBP01000026">
    <property type="protein sequence ID" value="RZO18546.1"/>
    <property type="molecule type" value="Genomic_DNA"/>
</dbReference>
<protein>
    <submittedName>
        <fullName evidence="3">AsmA family protein</fullName>
    </submittedName>
</protein>
<sequence length="606" mass="65521">MPKISKWLLSIVASLLVFASIAVIVITSFIDPNDYKSDIEAVANENSIRLSIEGDITWQFFPRLGISIEQVSFADDYFHSGSVGQMIVTADWLLLLNGKIDLANIPVDSVTISQGTFRYANPDLLPIQLDDVALSVDNFSLTGSDFDFSASAEVLNGLPLAINTTLAIKVKDQKITQVKATDLRLQADQIIVTGNVDADLEALEIVGNLSSPSINMMNQIKTIQQRLPIFSIPTMSNANALTDVRFNSEFSVNPWGYSNYVHEIFIDQQRVDATIEADQSTGVMNALISGDQFKLSDYLPDSGSSTNPANSGAIFAPLALPFIFWQGQSQIELTINEIVLDTFSLSNLYGNLSGLDNFLQLTSFNADLLGGQLNATARVDLRDRSPSFSLQTSIDSVDLNKAFSALADLTDVSGQLTGNITMSGTGQDITEIQQSLSGSGRFTVLDPSYEAMNLEQTVCQAATLMGGSPSNLSALPTGTNLSTLNGNLSISNGRISVNDMTTALGNLNLEGKGYIQMLEQRYRFDVNALIAGSKTSSLGCSINKRLQNRTIPFICTGRFDGDISQPPSCVPNQSGTKDLLKNTLIEKIGEKYLGNTSALKNIFGKQ</sequence>
<feature type="domain" description="AsmA" evidence="2">
    <location>
        <begin position="324"/>
        <end position="499"/>
    </location>
</feature>
<dbReference type="GO" id="GO:0005886">
    <property type="term" value="C:plasma membrane"/>
    <property type="evidence" value="ECO:0007669"/>
    <property type="project" value="TreeGrafter"/>
</dbReference>
<dbReference type="InterPro" id="IPR052894">
    <property type="entry name" value="AsmA-related"/>
</dbReference>
<evidence type="ECO:0000313" key="4">
    <source>
        <dbReference type="Proteomes" id="UP000315889"/>
    </source>
</evidence>
<evidence type="ECO:0000259" key="2">
    <source>
        <dbReference type="Pfam" id="PF05170"/>
    </source>
</evidence>
<keyword evidence="1" id="KW-1133">Transmembrane helix</keyword>
<accession>A0A520MBE0</accession>
<dbReference type="PANTHER" id="PTHR30441:SF8">
    <property type="entry name" value="DUF748 DOMAIN-CONTAINING PROTEIN"/>
    <property type="match status" value="1"/>
</dbReference>
<dbReference type="InterPro" id="IPR007844">
    <property type="entry name" value="AsmA"/>
</dbReference>
<feature type="transmembrane region" description="Helical" evidence="1">
    <location>
        <begin position="7"/>
        <end position="30"/>
    </location>
</feature>
<evidence type="ECO:0000313" key="3">
    <source>
        <dbReference type="EMBL" id="RZO18546.1"/>
    </source>
</evidence>
<name>A0A520MBE0_9GAMM</name>
<reference evidence="3 4" key="1">
    <citation type="submission" date="2019-02" db="EMBL/GenBank/DDBJ databases">
        <title>Prokaryotic population dynamics and viral predation in marine succession experiment using metagenomics: the confinement effect.</title>
        <authorList>
            <person name="Haro-Moreno J.M."/>
            <person name="Rodriguez-Valera F."/>
            <person name="Lopez-Perez M."/>
        </authorList>
    </citation>
    <scope>NUCLEOTIDE SEQUENCE [LARGE SCALE GENOMIC DNA]</scope>
    <source>
        <strain evidence="3">MED-G170</strain>
    </source>
</reference>
<dbReference type="Pfam" id="PF05170">
    <property type="entry name" value="AsmA"/>
    <property type="match status" value="2"/>
</dbReference>
<dbReference type="Proteomes" id="UP000315889">
    <property type="component" value="Unassembled WGS sequence"/>
</dbReference>
<proteinExistence type="predicted"/>
<dbReference type="GO" id="GO:0090313">
    <property type="term" value="P:regulation of protein targeting to membrane"/>
    <property type="evidence" value="ECO:0007669"/>
    <property type="project" value="TreeGrafter"/>
</dbReference>
<dbReference type="PANTHER" id="PTHR30441">
    <property type="entry name" value="DUF748 DOMAIN-CONTAINING PROTEIN"/>
    <property type="match status" value="1"/>
</dbReference>
<keyword evidence="1" id="KW-0812">Transmembrane</keyword>
<comment type="caution">
    <text evidence="3">The sequence shown here is derived from an EMBL/GenBank/DDBJ whole genome shotgun (WGS) entry which is preliminary data.</text>
</comment>
<feature type="domain" description="AsmA" evidence="2">
    <location>
        <begin position="1"/>
        <end position="113"/>
    </location>
</feature>
<organism evidence="3 4">
    <name type="scientific">SAR92 clade bacterium</name>
    <dbReference type="NCBI Taxonomy" id="2315479"/>
    <lineage>
        <taxon>Bacteria</taxon>
        <taxon>Pseudomonadati</taxon>
        <taxon>Pseudomonadota</taxon>
        <taxon>Gammaproteobacteria</taxon>
        <taxon>Cellvibrionales</taxon>
        <taxon>Porticoccaceae</taxon>
        <taxon>SAR92 clade</taxon>
    </lineage>
</organism>
<keyword evidence="1" id="KW-0472">Membrane</keyword>